<feature type="region of interest" description="Disordered" evidence="1">
    <location>
        <begin position="326"/>
        <end position="391"/>
    </location>
</feature>
<dbReference type="Proteomes" id="UP000317648">
    <property type="component" value="Chromosome"/>
</dbReference>
<reference evidence="3 4" key="1">
    <citation type="submission" date="2019-02" db="EMBL/GenBank/DDBJ databases">
        <title>Deep-cultivation of Planctomycetes and their phenomic and genomic characterization uncovers novel biology.</title>
        <authorList>
            <person name="Wiegand S."/>
            <person name="Jogler M."/>
            <person name="Boedeker C."/>
            <person name="Pinto D."/>
            <person name="Vollmers J."/>
            <person name="Rivas-Marin E."/>
            <person name="Kohn T."/>
            <person name="Peeters S.H."/>
            <person name="Heuer A."/>
            <person name="Rast P."/>
            <person name="Oberbeckmann S."/>
            <person name="Bunk B."/>
            <person name="Jeske O."/>
            <person name="Meyerdierks A."/>
            <person name="Storesund J.E."/>
            <person name="Kallscheuer N."/>
            <person name="Luecker S."/>
            <person name="Lage O.M."/>
            <person name="Pohl T."/>
            <person name="Merkel B.J."/>
            <person name="Hornburger P."/>
            <person name="Mueller R.-W."/>
            <person name="Bruemmer F."/>
            <person name="Labrenz M."/>
            <person name="Spormann A.M."/>
            <person name="Op den Camp H."/>
            <person name="Overmann J."/>
            <person name="Amann R."/>
            <person name="Jetten M.S.M."/>
            <person name="Mascher T."/>
            <person name="Medema M.H."/>
            <person name="Devos D.P."/>
            <person name="Kaster A.-K."/>
            <person name="Ovreas L."/>
            <person name="Rohde M."/>
            <person name="Galperin M.Y."/>
            <person name="Jogler C."/>
        </authorList>
    </citation>
    <scope>NUCLEOTIDE SEQUENCE [LARGE SCALE GENOMIC DNA]</scope>
    <source>
        <strain evidence="3 4">Pla85_3_4</strain>
    </source>
</reference>
<evidence type="ECO:0000313" key="3">
    <source>
        <dbReference type="EMBL" id="QDU97222.1"/>
    </source>
</evidence>
<dbReference type="AlphaFoldDB" id="A0A518DZG8"/>
<feature type="region of interest" description="Disordered" evidence="1">
    <location>
        <begin position="153"/>
        <end position="218"/>
    </location>
</feature>
<dbReference type="RefSeq" id="WP_145056008.1">
    <property type="nucleotide sequence ID" value="NZ_CP036433.1"/>
</dbReference>
<evidence type="ECO:0000256" key="1">
    <source>
        <dbReference type="SAM" id="MobiDB-lite"/>
    </source>
</evidence>
<keyword evidence="4" id="KW-1185">Reference proteome</keyword>
<feature type="compositionally biased region" description="Low complexity" evidence="1">
    <location>
        <begin position="831"/>
        <end position="857"/>
    </location>
</feature>
<feature type="region of interest" description="Disordered" evidence="1">
    <location>
        <begin position="275"/>
        <end position="310"/>
    </location>
</feature>
<accession>A0A518DZG8</accession>
<feature type="compositionally biased region" description="Pro residues" evidence="1">
    <location>
        <begin position="289"/>
        <end position="303"/>
    </location>
</feature>
<feature type="region of interest" description="Disordered" evidence="1">
    <location>
        <begin position="789"/>
        <end position="897"/>
    </location>
</feature>
<protein>
    <submittedName>
        <fullName evidence="3">Uncharacterized protein</fullName>
    </submittedName>
</protein>
<keyword evidence="2" id="KW-1133">Transmembrane helix</keyword>
<feature type="compositionally biased region" description="Pro residues" evidence="1">
    <location>
        <begin position="346"/>
        <end position="362"/>
    </location>
</feature>
<keyword evidence="2" id="KW-0472">Membrane</keyword>
<dbReference type="EMBL" id="CP036433">
    <property type="protein sequence ID" value="QDU97222.1"/>
    <property type="molecule type" value="Genomic_DNA"/>
</dbReference>
<proteinExistence type="predicted"/>
<dbReference type="KEGG" id="lcre:Pla8534_50670"/>
<evidence type="ECO:0000313" key="4">
    <source>
        <dbReference type="Proteomes" id="UP000317648"/>
    </source>
</evidence>
<feature type="compositionally biased region" description="Basic and acidic residues" evidence="1">
    <location>
        <begin position="205"/>
        <end position="218"/>
    </location>
</feature>
<keyword evidence="2" id="KW-0812">Transmembrane</keyword>
<feature type="transmembrane region" description="Helical" evidence="2">
    <location>
        <begin position="232"/>
        <end position="256"/>
    </location>
</feature>
<organism evidence="3 4">
    <name type="scientific">Lignipirellula cremea</name>
    <dbReference type="NCBI Taxonomy" id="2528010"/>
    <lineage>
        <taxon>Bacteria</taxon>
        <taxon>Pseudomonadati</taxon>
        <taxon>Planctomycetota</taxon>
        <taxon>Planctomycetia</taxon>
        <taxon>Pirellulales</taxon>
        <taxon>Pirellulaceae</taxon>
        <taxon>Lignipirellula</taxon>
    </lineage>
</organism>
<feature type="compositionally biased region" description="Low complexity" evidence="1">
    <location>
        <begin position="791"/>
        <end position="813"/>
    </location>
</feature>
<sequence>MRLTLRTMLAWLDDALDPTDAHEIGKKIEESEFASKLVQRVRVVTRKAQLGAPKFEGRGAHDANTVSEYLDGSLAPDRTPGFEKLCLESDAQLAEVASCLQILTLVLGDPADTPPPLRERVYALGNAVKGASDSPLGGGPAAAVGAAADAVATNGGPGPADEVTDDAAGAQPKRAASLPEPAPLTSHPSSGKGELTASQLESELDGGHHEPKTPRAKPEVPDYLRVSKKWNLWPYLATTAMVFLIVFAGLAAMGPLNSNHPLWRMLSGDAVAQADPAAGPAQDADKNLPPGPGQDPAVPPASPVAPAGPAAPITAPAVPAVAPVTPGGSATPVTPAPGGLKQPEIDPSPAPAPTSTPIPPTPGDAVPAAELPGNALGAAPTEGAGAKPPTTVAAVTPDEFALPGDAPKPEPRPVIVAGKLISAEQILAVSETPKEGEARLWSRVPMDGPVMTNSEIIALPGFRPVLELPGLEMQLVGPTRTMLYSRPDSTLVLDFINGGSGRLTLTSPKGPAKIGVDLFEHRGVLHLMEPGSEAAVSVERVRLPGVDPQVGPIHIAARISCISGRLQWEEGGKLTPLPKDFSLSLFNAVADIEDSPTPPAWTDLRNDDPSERRAAKTLEPLVGTEKNLVLSLVENSASAPMEVASLSTRALCEVDFYEPFVKSLSDKMMRSYWDDHYDAVQRALARNLDASDELWLTLSRVTPKVSGPLYELLVRYAPESLEGGGAAKLISLLESDSMEVRVLASENLRRITGWSLGYRPDADVRTNRLALQRWNEKLSKREVAYHADGVPIPIGDDPAADPTAAGPDGAGPANTGPKPPGPAVDNPANQPAAVGGPPVPGGAAVPGAPGGAAAPAGPAGGAAPGVDRPKPPAPAAPLPAGAGTPPESFTPRVFPRP</sequence>
<evidence type="ECO:0000256" key="2">
    <source>
        <dbReference type="SAM" id="Phobius"/>
    </source>
</evidence>
<gene>
    <name evidence="3" type="ORF">Pla8534_50670</name>
</gene>
<name>A0A518DZG8_9BACT</name>
<dbReference type="OrthoDB" id="272719at2"/>